<name>A0A1V4KLA4_PATFA</name>
<proteinExistence type="predicted"/>
<protein>
    <submittedName>
        <fullName evidence="1">Uncharacterized protein</fullName>
    </submittedName>
</protein>
<dbReference type="Proteomes" id="UP000190648">
    <property type="component" value="Unassembled WGS sequence"/>
</dbReference>
<dbReference type="EMBL" id="LSYS01002888">
    <property type="protein sequence ID" value="OPJ85236.1"/>
    <property type="molecule type" value="Genomic_DNA"/>
</dbReference>
<reference evidence="1 2" key="1">
    <citation type="submission" date="2016-02" db="EMBL/GenBank/DDBJ databases">
        <title>Band-tailed pigeon sequencing and assembly.</title>
        <authorList>
            <person name="Soares A.E."/>
            <person name="Novak B.J."/>
            <person name="Rice E.S."/>
            <person name="O'Connell B."/>
            <person name="Chang D."/>
            <person name="Weber S."/>
            <person name="Shapiro B."/>
        </authorList>
    </citation>
    <scope>NUCLEOTIDE SEQUENCE [LARGE SCALE GENOMIC DNA]</scope>
    <source>
        <strain evidence="1">BTP2013</strain>
        <tissue evidence="1">Blood</tissue>
    </source>
</reference>
<comment type="caution">
    <text evidence="1">The sequence shown here is derived from an EMBL/GenBank/DDBJ whole genome shotgun (WGS) entry which is preliminary data.</text>
</comment>
<dbReference type="AlphaFoldDB" id="A0A1V4KLA4"/>
<organism evidence="1 2">
    <name type="scientific">Patagioenas fasciata monilis</name>
    <dbReference type="NCBI Taxonomy" id="372326"/>
    <lineage>
        <taxon>Eukaryota</taxon>
        <taxon>Metazoa</taxon>
        <taxon>Chordata</taxon>
        <taxon>Craniata</taxon>
        <taxon>Vertebrata</taxon>
        <taxon>Euteleostomi</taxon>
        <taxon>Archelosauria</taxon>
        <taxon>Archosauria</taxon>
        <taxon>Dinosauria</taxon>
        <taxon>Saurischia</taxon>
        <taxon>Theropoda</taxon>
        <taxon>Coelurosauria</taxon>
        <taxon>Aves</taxon>
        <taxon>Neognathae</taxon>
        <taxon>Neoaves</taxon>
        <taxon>Columbimorphae</taxon>
        <taxon>Columbiformes</taxon>
        <taxon>Columbidae</taxon>
        <taxon>Patagioenas</taxon>
    </lineage>
</organism>
<sequence length="69" mass="7756">MLHETVLQDYQPGLQRDQISSACLHCSVLQDCKEDLGCMTWRRPGASNHDTLSLVVPDVMSEAGKPQEW</sequence>
<evidence type="ECO:0000313" key="2">
    <source>
        <dbReference type="Proteomes" id="UP000190648"/>
    </source>
</evidence>
<keyword evidence="2" id="KW-1185">Reference proteome</keyword>
<evidence type="ECO:0000313" key="1">
    <source>
        <dbReference type="EMBL" id="OPJ85236.1"/>
    </source>
</evidence>
<dbReference type="OrthoDB" id="10636703at2759"/>
<accession>A0A1V4KLA4</accession>
<gene>
    <name evidence="1" type="ORF">AV530_011693</name>
</gene>